<dbReference type="PANTHER" id="PTHR30535">
    <property type="entry name" value="VITAMIN B12-BINDING PROTEIN"/>
    <property type="match status" value="1"/>
</dbReference>
<evidence type="ECO:0000313" key="2">
    <source>
        <dbReference type="EMBL" id="TCK04055.1"/>
    </source>
</evidence>
<dbReference type="EMBL" id="SMFU01000011">
    <property type="protein sequence ID" value="TCK04055.1"/>
    <property type="molecule type" value="Genomic_DNA"/>
</dbReference>
<dbReference type="PROSITE" id="PS50983">
    <property type="entry name" value="FE_B12_PBP"/>
    <property type="match status" value="1"/>
</dbReference>
<dbReference type="Pfam" id="PF01497">
    <property type="entry name" value="Peripla_BP_2"/>
    <property type="match status" value="1"/>
</dbReference>
<dbReference type="SUPFAM" id="SSF53807">
    <property type="entry name" value="Helical backbone' metal receptor"/>
    <property type="match status" value="1"/>
</dbReference>
<keyword evidence="3" id="KW-1185">Reference proteome</keyword>
<gene>
    <name evidence="2" type="ORF">CLV83_3469</name>
</gene>
<proteinExistence type="predicted"/>
<name>A0A4R1GC17_9GAMM</name>
<feature type="domain" description="Fe/B12 periplasmic-binding" evidence="1">
    <location>
        <begin position="34"/>
        <end position="283"/>
    </location>
</feature>
<dbReference type="RefSeq" id="WP_132295326.1">
    <property type="nucleotide sequence ID" value="NZ_SMFU01000011.1"/>
</dbReference>
<organism evidence="2 3">
    <name type="scientific">Marinobacterium mangrovicola</name>
    <dbReference type="NCBI Taxonomy" id="1476959"/>
    <lineage>
        <taxon>Bacteria</taxon>
        <taxon>Pseudomonadati</taxon>
        <taxon>Pseudomonadota</taxon>
        <taxon>Gammaproteobacteria</taxon>
        <taxon>Oceanospirillales</taxon>
        <taxon>Oceanospirillaceae</taxon>
        <taxon>Marinobacterium</taxon>
    </lineage>
</organism>
<dbReference type="Gene3D" id="3.40.50.1980">
    <property type="entry name" value="Nitrogenase molybdenum iron protein domain"/>
    <property type="match status" value="2"/>
</dbReference>
<evidence type="ECO:0000313" key="3">
    <source>
        <dbReference type="Proteomes" id="UP000294546"/>
    </source>
</evidence>
<accession>A0A4R1GC17</accession>
<dbReference type="InterPro" id="IPR050902">
    <property type="entry name" value="ABC_Transporter_SBP"/>
</dbReference>
<evidence type="ECO:0000259" key="1">
    <source>
        <dbReference type="PROSITE" id="PS50983"/>
    </source>
</evidence>
<dbReference type="AlphaFoldDB" id="A0A4R1GC17"/>
<reference evidence="2 3" key="1">
    <citation type="submission" date="2019-03" db="EMBL/GenBank/DDBJ databases">
        <title>Genomic Encyclopedia of Archaeal and Bacterial Type Strains, Phase II (KMG-II): from individual species to whole genera.</title>
        <authorList>
            <person name="Goeker M."/>
        </authorList>
    </citation>
    <scope>NUCLEOTIDE SEQUENCE [LARGE SCALE GENOMIC DNA]</scope>
    <source>
        <strain evidence="2 3">DSM 27697</strain>
    </source>
</reference>
<sequence length="283" mass="29517">MLLSVRIVVIGLVLMSAMLLAPGSYAEGLPGSQRIVSTDGATTEILLALGMQDELVAVDVTSVLPGTLADLPSVGYHRTLSAEGVMSMDPDLVVGSEHMGPPPVIAQLEAAGVSVVRQPSAHSIDGLKANIEQLAASLADGADSSSLLGEIDEQQQKLQRQSLKGMRAIFLLTAENRLRLSGQGTAGDALLKLTGATNPADFDNYRSVTAETLLSYEPELIIVAAEGEAGTAEKLLSEQPLLSHTPAAQNNRIIAVDGRTLVAGIGPGAVREALRVVEQLQDN</sequence>
<comment type="caution">
    <text evidence="2">The sequence shown here is derived from an EMBL/GenBank/DDBJ whole genome shotgun (WGS) entry which is preliminary data.</text>
</comment>
<dbReference type="PANTHER" id="PTHR30535:SF4">
    <property type="entry name" value="HEMIN-BINDING PERIPLASMIC PROTEIN HMUT"/>
    <property type="match status" value="1"/>
</dbReference>
<protein>
    <submittedName>
        <fullName evidence="2">Iron complex transport system substrate-binding protein</fullName>
    </submittedName>
</protein>
<dbReference type="InterPro" id="IPR002491">
    <property type="entry name" value="ABC_transptr_periplasmic_BD"/>
</dbReference>
<dbReference type="Proteomes" id="UP000294546">
    <property type="component" value="Unassembled WGS sequence"/>
</dbReference>
<dbReference type="OrthoDB" id="9797736at2"/>